<evidence type="ECO:0000313" key="1">
    <source>
        <dbReference type="EMBL" id="CAG6635439.1"/>
    </source>
</evidence>
<name>A0A8D8QNS4_9HEMI</name>
<sequence length="405" mass="46768">MSDDFGVELVLPVIEGSTLQNGYPDCQYLVLGNSNQEYASPSILQYLPDSGELPPNNIKVESCQNSNGDHDLKLFESIENENYRESIDVTSQTNKVNDFHEVTLSSNNQEIKCNKIEYLSPSTSCNNFNSVETTKNSTSKSTVPSWKPHSAMSVNSSFSNNGNFNHSQSINDQLVEDLCEFNFNDQPLTFETKFVPNFTKTNPVLQANIKPNIKKLSLTNENSKKFCPQCKLKFKENRELRYFQVSLDSSILLCSTEQCTFPFDTPNETLKIKTFSVEDDLISKIDFDIKNIPLNMKHIYKQLSKQENEIIKPFLHNFEELKRNYQQMMNGDLKNPDDVIEENETLMNFINEALPSNQDHNDRVQYLDPKEEAKFNPKEEIEDIDSFIEEQNRELQHMEMLQHFL</sequence>
<dbReference type="AlphaFoldDB" id="A0A8D8QNS4"/>
<reference evidence="1" key="1">
    <citation type="submission" date="2021-05" db="EMBL/GenBank/DDBJ databases">
        <authorList>
            <person name="Alioto T."/>
            <person name="Alioto T."/>
            <person name="Gomez Garrido J."/>
        </authorList>
    </citation>
    <scope>NUCLEOTIDE SEQUENCE</scope>
</reference>
<proteinExistence type="predicted"/>
<organism evidence="1">
    <name type="scientific">Cacopsylla melanoneura</name>
    <dbReference type="NCBI Taxonomy" id="428564"/>
    <lineage>
        <taxon>Eukaryota</taxon>
        <taxon>Metazoa</taxon>
        <taxon>Ecdysozoa</taxon>
        <taxon>Arthropoda</taxon>
        <taxon>Hexapoda</taxon>
        <taxon>Insecta</taxon>
        <taxon>Pterygota</taxon>
        <taxon>Neoptera</taxon>
        <taxon>Paraneoptera</taxon>
        <taxon>Hemiptera</taxon>
        <taxon>Sternorrhyncha</taxon>
        <taxon>Psylloidea</taxon>
        <taxon>Psyllidae</taxon>
        <taxon>Psyllinae</taxon>
        <taxon>Cacopsylla</taxon>
    </lineage>
</organism>
<dbReference type="EMBL" id="HBUF01089995">
    <property type="protein sequence ID" value="CAG6635439.1"/>
    <property type="molecule type" value="Transcribed_RNA"/>
</dbReference>
<accession>A0A8D8QNS4</accession>
<protein>
    <submittedName>
        <fullName evidence="1">Uncharacterized protein</fullName>
    </submittedName>
</protein>